<feature type="region of interest" description="Disordered" evidence="1">
    <location>
        <begin position="58"/>
        <end position="78"/>
    </location>
</feature>
<keyword evidence="3" id="KW-1185">Reference proteome</keyword>
<proteinExistence type="predicted"/>
<gene>
    <name evidence="2" type="ORF">ElyMa_005694900</name>
</gene>
<comment type="caution">
    <text evidence="2">The sequence shown here is derived from an EMBL/GenBank/DDBJ whole genome shotgun (WGS) entry which is preliminary data.</text>
</comment>
<evidence type="ECO:0000256" key="1">
    <source>
        <dbReference type="SAM" id="MobiDB-lite"/>
    </source>
</evidence>
<protein>
    <submittedName>
        <fullName evidence="2">Uncharacterized protein</fullName>
    </submittedName>
</protein>
<evidence type="ECO:0000313" key="2">
    <source>
        <dbReference type="EMBL" id="GFR72025.1"/>
    </source>
</evidence>
<dbReference type="Proteomes" id="UP000762676">
    <property type="component" value="Unassembled WGS sequence"/>
</dbReference>
<dbReference type="EMBL" id="BMAT01011396">
    <property type="protein sequence ID" value="GFR72025.1"/>
    <property type="molecule type" value="Genomic_DNA"/>
</dbReference>
<name>A0AAV4FGX5_9GAST</name>
<reference evidence="2 3" key="1">
    <citation type="journal article" date="2021" name="Elife">
        <title>Chloroplast acquisition without the gene transfer in kleptoplastic sea slugs, Plakobranchus ocellatus.</title>
        <authorList>
            <person name="Maeda T."/>
            <person name="Takahashi S."/>
            <person name="Yoshida T."/>
            <person name="Shimamura S."/>
            <person name="Takaki Y."/>
            <person name="Nagai Y."/>
            <person name="Toyoda A."/>
            <person name="Suzuki Y."/>
            <person name="Arimoto A."/>
            <person name="Ishii H."/>
            <person name="Satoh N."/>
            <person name="Nishiyama T."/>
            <person name="Hasebe M."/>
            <person name="Maruyama T."/>
            <person name="Minagawa J."/>
            <person name="Obokata J."/>
            <person name="Shigenobu S."/>
        </authorList>
    </citation>
    <scope>NUCLEOTIDE SEQUENCE [LARGE SCALE GENOMIC DNA]</scope>
</reference>
<evidence type="ECO:0000313" key="3">
    <source>
        <dbReference type="Proteomes" id="UP000762676"/>
    </source>
</evidence>
<organism evidence="2 3">
    <name type="scientific">Elysia marginata</name>
    <dbReference type="NCBI Taxonomy" id="1093978"/>
    <lineage>
        <taxon>Eukaryota</taxon>
        <taxon>Metazoa</taxon>
        <taxon>Spiralia</taxon>
        <taxon>Lophotrochozoa</taxon>
        <taxon>Mollusca</taxon>
        <taxon>Gastropoda</taxon>
        <taxon>Heterobranchia</taxon>
        <taxon>Euthyneura</taxon>
        <taxon>Panpulmonata</taxon>
        <taxon>Sacoglossa</taxon>
        <taxon>Placobranchoidea</taxon>
        <taxon>Plakobranchidae</taxon>
        <taxon>Elysia</taxon>
    </lineage>
</organism>
<accession>A0AAV4FGX5</accession>
<dbReference type="AlphaFoldDB" id="A0AAV4FGX5"/>
<sequence length="78" mass="8621">MAWPVTCRECILETCQHVTHRSNPLAPSTLSLGVNLARAATIEHQLPGCVIARAKRQDLRAPPQGKRPEIFGRTTFSD</sequence>